<gene>
    <name evidence="1" type="ORF">E3U43_021919</name>
</gene>
<name>A0ACD3R7A1_LARCR</name>
<comment type="caution">
    <text evidence="1">The sequence shown here is derived from an EMBL/GenBank/DDBJ whole genome shotgun (WGS) entry which is preliminary data.</text>
</comment>
<evidence type="ECO:0000313" key="1">
    <source>
        <dbReference type="EMBL" id="TMS15457.1"/>
    </source>
</evidence>
<evidence type="ECO:0000313" key="2">
    <source>
        <dbReference type="Proteomes" id="UP000793456"/>
    </source>
</evidence>
<accession>A0ACD3R7A1</accession>
<keyword evidence="2" id="KW-1185">Reference proteome</keyword>
<dbReference type="Proteomes" id="UP000793456">
    <property type="component" value="Chromosome IX"/>
</dbReference>
<sequence length="67" mass="7770">MEANEDSRRRGREDGIQFRFLCNRLPDEDTDQEELSWKSSCLVLSVAPGFMTPVSISRFKPLTCHEH</sequence>
<dbReference type="EMBL" id="CM011682">
    <property type="protein sequence ID" value="TMS15457.1"/>
    <property type="molecule type" value="Genomic_DNA"/>
</dbReference>
<organism evidence="1 2">
    <name type="scientific">Larimichthys crocea</name>
    <name type="common">Large yellow croaker</name>
    <name type="synonym">Pseudosciaena crocea</name>
    <dbReference type="NCBI Taxonomy" id="215358"/>
    <lineage>
        <taxon>Eukaryota</taxon>
        <taxon>Metazoa</taxon>
        <taxon>Chordata</taxon>
        <taxon>Craniata</taxon>
        <taxon>Vertebrata</taxon>
        <taxon>Euteleostomi</taxon>
        <taxon>Actinopterygii</taxon>
        <taxon>Neopterygii</taxon>
        <taxon>Teleostei</taxon>
        <taxon>Neoteleostei</taxon>
        <taxon>Acanthomorphata</taxon>
        <taxon>Eupercaria</taxon>
        <taxon>Sciaenidae</taxon>
        <taxon>Larimichthys</taxon>
    </lineage>
</organism>
<proteinExistence type="predicted"/>
<protein>
    <submittedName>
        <fullName evidence="1">Uncharacterized protein</fullName>
    </submittedName>
</protein>
<reference evidence="1" key="1">
    <citation type="submission" date="2018-11" db="EMBL/GenBank/DDBJ databases">
        <title>The sequence and de novo assembly of Larimichthys crocea genome using PacBio and Hi-C technologies.</title>
        <authorList>
            <person name="Xu P."/>
            <person name="Chen B."/>
            <person name="Zhou Z."/>
            <person name="Ke Q."/>
            <person name="Wu Y."/>
            <person name="Bai H."/>
            <person name="Pu F."/>
        </authorList>
    </citation>
    <scope>NUCLEOTIDE SEQUENCE</scope>
    <source>
        <tissue evidence="1">Muscle</tissue>
    </source>
</reference>